<name>A0AAD5LV24_PYTIN</name>
<dbReference type="PANTHER" id="PTHR10828:SF38">
    <property type="entry name" value="ARSENICAL-RESISTANCE PROTEIN 2-RELATED"/>
    <property type="match status" value="1"/>
</dbReference>
<dbReference type="GO" id="GO:0005737">
    <property type="term" value="C:cytoplasm"/>
    <property type="evidence" value="ECO:0007669"/>
    <property type="project" value="TreeGrafter"/>
</dbReference>
<dbReference type="AlphaFoldDB" id="A0AAD5LV24"/>
<sequence length="143" mass="15944">MATTDAATPAPHAHIPRIQAEELAELLRESPKRPVVIDVRDPGTTGGFIRGARSVPRVRFDDREALDALVRELMDESLVVFHCLNCNNRGPTAALIFQNRLDELVPTDSSRKPVVKILHRGFKVFSEQFGQDEELVDPNPLPL</sequence>
<dbReference type="SUPFAM" id="SSF52821">
    <property type="entry name" value="Rhodanese/Cell cycle control phosphatase"/>
    <property type="match status" value="1"/>
</dbReference>
<protein>
    <recommendedName>
        <fullName evidence="1">Rhodanese domain-containing protein</fullName>
    </recommendedName>
</protein>
<organism evidence="2 3">
    <name type="scientific">Pythium insidiosum</name>
    <name type="common">Pythiosis disease agent</name>
    <dbReference type="NCBI Taxonomy" id="114742"/>
    <lineage>
        <taxon>Eukaryota</taxon>
        <taxon>Sar</taxon>
        <taxon>Stramenopiles</taxon>
        <taxon>Oomycota</taxon>
        <taxon>Peronosporomycetes</taxon>
        <taxon>Pythiales</taxon>
        <taxon>Pythiaceae</taxon>
        <taxon>Pythium</taxon>
    </lineage>
</organism>
<dbReference type="PROSITE" id="PS50206">
    <property type="entry name" value="RHODANESE_3"/>
    <property type="match status" value="1"/>
</dbReference>
<reference evidence="2" key="1">
    <citation type="submission" date="2021-12" db="EMBL/GenBank/DDBJ databases">
        <title>Prjna785345.</title>
        <authorList>
            <person name="Rujirawat T."/>
            <person name="Krajaejun T."/>
        </authorList>
    </citation>
    <scope>NUCLEOTIDE SEQUENCE</scope>
    <source>
        <strain evidence="2">Pi057C3</strain>
    </source>
</reference>
<evidence type="ECO:0000313" key="3">
    <source>
        <dbReference type="Proteomes" id="UP001209570"/>
    </source>
</evidence>
<gene>
    <name evidence="2" type="ORF">P43SY_002934</name>
</gene>
<dbReference type="GO" id="GO:0004725">
    <property type="term" value="F:protein tyrosine phosphatase activity"/>
    <property type="evidence" value="ECO:0007669"/>
    <property type="project" value="TreeGrafter"/>
</dbReference>
<accession>A0AAD5LV24</accession>
<dbReference type="SMART" id="SM00450">
    <property type="entry name" value="RHOD"/>
    <property type="match status" value="1"/>
</dbReference>
<feature type="domain" description="Rhodanese" evidence="1">
    <location>
        <begin position="30"/>
        <end position="134"/>
    </location>
</feature>
<dbReference type="Proteomes" id="UP001209570">
    <property type="component" value="Unassembled WGS sequence"/>
</dbReference>
<dbReference type="EMBL" id="JAKCXM010000491">
    <property type="protein sequence ID" value="KAJ0393460.1"/>
    <property type="molecule type" value="Genomic_DNA"/>
</dbReference>
<dbReference type="Gene3D" id="3.40.250.10">
    <property type="entry name" value="Rhodanese-like domain"/>
    <property type="match status" value="1"/>
</dbReference>
<keyword evidence="3" id="KW-1185">Reference proteome</keyword>
<dbReference type="Pfam" id="PF00581">
    <property type="entry name" value="Rhodanese"/>
    <property type="match status" value="1"/>
</dbReference>
<comment type="caution">
    <text evidence="2">The sequence shown here is derived from an EMBL/GenBank/DDBJ whole genome shotgun (WGS) entry which is preliminary data.</text>
</comment>
<dbReference type="InterPro" id="IPR001763">
    <property type="entry name" value="Rhodanese-like_dom"/>
</dbReference>
<proteinExistence type="predicted"/>
<dbReference type="InterPro" id="IPR036873">
    <property type="entry name" value="Rhodanese-like_dom_sf"/>
</dbReference>
<dbReference type="GO" id="GO:0005634">
    <property type="term" value="C:nucleus"/>
    <property type="evidence" value="ECO:0007669"/>
    <property type="project" value="TreeGrafter"/>
</dbReference>
<dbReference type="PANTHER" id="PTHR10828">
    <property type="entry name" value="M-PHASE INDUCER PHOSPHATASE DUAL SPECIFICITY PHOSPHATASE CDC25"/>
    <property type="match status" value="1"/>
</dbReference>
<evidence type="ECO:0000313" key="2">
    <source>
        <dbReference type="EMBL" id="KAJ0393460.1"/>
    </source>
</evidence>
<evidence type="ECO:0000259" key="1">
    <source>
        <dbReference type="PROSITE" id="PS50206"/>
    </source>
</evidence>